<dbReference type="GO" id="GO:0003729">
    <property type="term" value="F:mRNA binding"/>
    <property type="evidence" value="ECO:0007669"/>
    <property type="project" value="TreeGrafter"/>
</dbReference>
<keyword evidence="5" id="KW-0687">Ribonucleoprotein</keyword>
<comment type="function">
    <text evidence="6">Binds mRNA; thus facilitating recognition of the initiation point. It is needed to translate mRNA with a short Shine-Dalgarno (SD) purine-rich sequence.</text>
</comment>
<evidence type="ECO:0000256" key="4">
    <source>
        <dbReference type="ARBA" id="ARBA00022980"/>
    </source>
</evidence>
<organism evidence="10">
    <name type="scientific">Dissulfuribacter thermophilus</name>
    <dbReference type="NCBI Taxonomy" id="1156395"/>
    <lineage>
        <taxon>Bacteria</taxon>
        <taxon>Pseudomonadati</taxon>
        <taxon>Thermodesulfobacteriota</taxon>
        <taxon>Dissulfuribacteria</taxon>
        <taxon>Dissulfuribacterales</taxon>
        <taxon>Dissulfuribacteraceae</taxon>
        <taxon>Dissulfuribacter</taxon>
    </lineage>
</organism>
<evidence type="ECO:0000259" key="9">
    <source>
        <dbReference type="PROSITE" id="PS50126"/>
    </source>
</evidence>
<protein>
    <recommendedName>
        <fullName evidence="7">Small ribosomal subunit protein bS1</fullName>
    </recommendedName>
    <alternativeName>
        <fullName evidence="8">30S ribosomal protein S1</fullName>
    </alternativeName>
</protein>
<sequence>MEVDVDTDAQPADDEELADMSQFEEYFEQSIPSYHAGQIIQGKVVRVGDETVLVDIGYKSEGQIPAREFIDEEEKVCVQPGDTVDVLLERWDPEEGILRLSFVKALRRGLWNEVLDAFENERPVKGKIISRVKGGMTFQIGERPASLFAFLPLSQLDLGPVKDPNEYVNKECECLIIKCNRKRQNIVVSRRVLLEKEREKKRQETLSTLEEGQVREGVVKNITDYGAFVDLGGIDGLLHVTDMSWGRVEHPSKVLNVGDTIKVKVLSFDKESGKVSLGIKQLTEDPWTKVDEKYPEGARVTGKVVSLTEYGAFVELEEGVEGLIHVSEMSWTRKIRHPSQILSVGDTVETVVLKVDKDAKRISLGLKQIEPNPWDLVEERYPVGTVIEGTVKNVTDFGVFVGIAEGIDGLVHVSDLSWNKRIKHPKELYKKGQTIQAVVLNIDREKERFSLGVKQLTPDPWESVPEKYPVGSEVTGRITNVTDFGVFVELEEGIEGLIHVSEIGDKKIKTPVGLYEVGQDITAKVINIAPLERRIGLSIRRLKEDEEKGLYEEYTSKSKGASTTLGSILQEELLQKGLKTE</sequence>
<evidence type="ECO:0000256" key="1">
    <source>
        <dbReference type="ARBA" id="ARBA00006767"/>
    </source>
</evidence>
<dbReference type="SUPFAM" id="SSF50249">
    <property type="entry name" value="Nucleic acid-binding proteins"/>
    <property type="match status" value="6"/>
</dbReference>
<dbReference type="PANTHER" id="PTHR10724">
    <property type="entry name" value="30S RIBOSOMAL PROTEIN S1"/>
    <property type="match status" value="1"/>
</dbReference>
<dbReference type="CDD" id="cd05688">
    <property type="entry name" value="S1_RPS1_repeat_ec3"/>
    <property type="match status" value="1"/>
</dbReference>
<reference evidence="10" key="1">
    <citation type="journal article" date="2020" name="mSystems">
        <title>Genome- and Community-Level Interaction Insights into Carbon Utilization and Element Cycling Functions of Hydrothermarchaeota in Hydrothermal Sediment.</title>
        <authorList>
            <person name="Zhou Z."/>
            <person name="Liu Y."/>
            <person name="Xu W."/>
            <person name="Pan J."/>
            <person name="Luo Z.H."/>
            <person name="Li M."/>
        </authorList>
    </citation>
    <scope>NUCLEOTIDE SEQUENCE [LARGE SCALE GENOMIC DNA]</scope>
    <source>
        <strain evidence="10">HyVt-503</strain>
    </source>
</reference>
<evidence type="ECO:0000256" key="2">
    <source>
        <dbReference type="ARBA" id="ARBA00022737"/>
    </source>
</evidence>
<keyword evidence="3" id="KW-0694">RNA-binding</keyword>
<dbReference type="PROSITE" id="PS50126">
    <property type="entry name" value="S1"/>
    <property type="match status" value="6"/>
</dbReference>
<dbReference type="SMART" id="SM00316">
    <property type="entry name" value="S1"/>
    <property type="match status" value="6"/>
</dbReference>
<feature type="domain" description="S1 motif" evidence="9">
    <location>
        <begin position="121"/>
        <end position="191"/>
    </location>
</feature>
<feature type="domain" description="S1 motif" evidence="9">
    <location>
        <begin position="384"/>
        <end position="454"/>
    </location>
</feature>
<dbReference type="InterPro" id="IPR035104">
    <property type="entry name" value="Ribosomal_protein_S1-like"/>
</dbReference>
<accession>A0A7V2SUN9</accession>
<dbReference type="NCBIfam" id="NF004952">
    <property type="entry name" value="PRK06299.1-2"/>
    <property type="match status" value="1"/>
</dbReference>
<dbReference type="InterPro" id="IPR003029">
    <property type="entry name" value="S1_domain"/>
</dbReference>
<evidence type="ECO:0000256" key="8">
    <source>
        <dbReference type="ARBA" id="ARBA00035517"/>
    </source>
</evidence>
<dbReference type="GO" id="GO:0006412">
    <property type="term" value="P:translation"/>
    <property type="evidence" value="ECO:0007669"/>
    <property type="project" value="InterPro"/>
</dbReference>
<feature type="domain" description="S1 motif" evidence="9">
    <location>
        <begin position="471"/>
        <end position="540"/>
    </location>
</feature>
<evidence type="ECO:0000256" key="6">
    <source>
        <dbReference type="ARBA" id="ARBA00025604"/>
    </source>
</evidence>
<dbReference type="InterPro" id="IPR000110">
    <property type="entry name" value="Ribosomal_bS1"/>
</dbReference>
<dbReference type="Gene3D" id="2.40.50.140">
    <property type="entry name" value="Nucleic acid-binding proteins"/>
    <property type="match status" value="6"/>
</dbReference>
<dbReference type="CDD" id="cd05687">
    <property type="entry name" value="S1_RPS1_repeat_ec1_hs1"/>
    <property type="match status" value="1"/>
</dbReference>
<comment type="caution">
    <text evidence="10">The sequence shown here is derived from an EMBL/GenBank/DDBJ whole genome shotgun (WGS) entry which is preliminary data.</text>
</comment>
<dbReference type="Proteomes" id="UP000885797">
    <property type="component" value="Unassembled WGS sequence"/>
</dbReference>
<dbReference type="FunFam" id="2.40.50.140:FF:000011">
    <property type="entry name" value="30S ribosomal protein S1"/>
    <property type="match status" value="2"/>
</dbReference>
<feature type="domain" description="S1 motif" evidence="9">
    <location>
        <begin position="37"/>
        <end position="103"/>
    </location>
</feature>
<dbReference type="PRINTS" id="PR00681">
    <property type="entry name" value="RIBOSOMALS1"/>
</dbReference>
<dbReference type="PANTHER" id="PTHR10724:SF7">
    <property type="entry name" value="SMALL RIBOSOMAL SUBUNIT PROTEIN BS1C"/>
    <property type="match status" value="1"/>
</dbReference>
<dbReference type="NCBIfam" id="TIGR00717">
    <property type="entry name" value="rpsA"/>
    <property type="match status" value="1"/>
</dbReference>
<evidence type="ECO:0000256" key="5">
    <source>
        <dbReference type="ARBA" id="ARBA00023274"/>
    </source>
</evidence>
<dbReference type="AlphaFoldDB" id="A0A7V2SUN9"/>
<dbReference type="FunFam" id="2.40.50.140:FF:000018">
    <property type="entry name" value="30S ribosomal protein S1"/>
    <property type="match status" value="1"/>
</dbReference>
<keyword evidence="4 10" id="KW-0689">Ribosomal protein</keyword>
<feature type="domain" description="S1 motif" evidence="9">
    <location>
        <begin position="297"/>
        <end position="367"/>
    </location>
</feature>
<gene>
    <name evidence="10" type="ORF">ENJ63_00035</name>
</gene>
<dbReference type="GO" id="GO:0003735">
    <property type="term" value="F:structural constituent of ribosome"/>
    <property type="evidence" value="ECO:0007669"/>
    <property type="project" value="InterPro"/>
</dbReference>
<keyword evidence="2" id="KW-0677">Repeat</keyword>
<comment type="similarity">
    <text evidence="1">Belongs to the bacterial ribosomal protein bS1 family.</text>
</comment>
<evidence type="ECO:0000313" key="10">
    <source>
        <dbReference type="EMBL" id="HFC46250.1"/>
    </source>
</evidence>
<dbReference type="FunFam" id="2.40.50.140:FF:000103">
    <property type="entry name" value="protein RRP5 homolog"/>
    <property type="match status" value="1"/>
</dbReference>
<proteinExistence type="inferred from homology"/>
<dbReference type="GO" id="GO:1990904">
    <property type="term" value="C:ribonucleoprotein complex"/>
    <property type="evidence" value="ECO:0007669"/>
    <property type="project" value="UniProtKB-KW"/>
</dbReference>
<dbReference type="EMBL" id="DRND01000003">
    <property type="protein sequence ID" value="HFC46250.1"/>
    <property type="molecule type" value="Genomic_DNA"/>
</dbReference>
<dbReference type="Pfam" id="PF00575">
    <property type="entry name" value="S1"/>
    <property type="match status" value="5"/>
</dbReference>
<evidence type="ECO:0000256" key="3">
    <source>
        <dbReference type="ARBA" id="ARBA00022884"/>
    </source>
</evidence>
<dbReference type="InterPro" id="IPR050437">
    <property type="entry name" value="Ribos_protein_bS1-like"/>
</dbReference>
<feature type="domain" description="S1 motif" evidence="9">
    <location>
        <begin position="212"/>
        <end position="280"/>
    </location>
</feature>
<name>A0A7V2SUN9_9BACT</name>
<dbReference type="CDD" id="cd04465">
    <property type="entry name" value="S1_RPS1_repeat_ec2_hs2"/>
    <property type="match status" value="1"/>
</dbReference>
<dbReference type="InterPro" id="IPR012340">
    <property type="entry name" value="NA-bd_OB-fold"/>
</dbReference>
<evidence type="ECO:0000256" key="7">
    <source>
        <dbReference type="ARBA" id="ARBA00035293"/>
    </source>
</evidence>
<dbReference type="GO" id="GO:0005840">
    <property type="term" value="C:ribosome"/>
    <property type="evidence" value="ECO:0007669"/>
    <property type="project" value="UniProtKB-KW"/>
</dbReference>